<sequence length="339" mass="36953">MKRIVHPLIIAAFSILLGLTSVAKANQPITVYMAVWRGCEEACQGFKDYLKNNGYPVEVIVSDAGRDRSKLASMLEEAKTLSPDLVVTWGTSVTKALIGTHDEYGQATKLGDIPALFMIVADPLGANIITEKHQTGRPTVAGIRNRISEDVQIRAMREYFPVNKVGVVYSEAELNSVLNTEKLKALGLDMQFEVVEQRYELDENGKPLPGQFESRMSQLAEQGVDVVYVGSSSYNLANSDAFTEAAIKYGLPVASAYDSMVTGSSALISVSNKYYRVGQLAANRAAKILFEGVAPGDLPIAELSRYSMSINMAVARQMSLYPPIQLVRFANLVNTAEGK</sequence>
<dbReference type="PANTHER" id="PTHR35271">
    <property type="entry name" value="ABC TRANSPORTER, SUBSTRATE-BINDING LIPOPROTEIN-RELATED"/>
    <property type="match status" value="1"/>
</dbReference>
<dbReference type="InterPro" id="IPR007487">
    <property type="entry name" value="ABC_transpt-TYRBP-like"/>
</dbReference>
<reference evidence="2 3" key="1">
    <citation type="submission" date="2018-01" db="EMBL/GenBank/DDBJ databases">
        <title>Whole genome sequencing of Histamine producing bacteria.</title>
        <authorList>
            <person name="Butler K."/>
        </authorList>
    </citation>
    <scope>NUCLEOTIDE SEQUENCE [LARGE SCALE GENOMIC DNA]</scope>
    <source>
        <strain evidence="2 3">DSM 100436</strain>
    </source>
</reference>
<dbReference type="Pfam" id="PF04392">
    <property type="entry name" value="ABC_sub_bind"/>
    <property type="match status" value="1"/>
</dbReference>
<feature type="signal peptide" evidence="1">
    <location>
        <begin position="1"/>
        <end position="25"/>
    </location>
</feature>
<dbReference type="SUPFAM" id="SSF53822">
    <property type="entry name" value="Periplasmic binding protein-like I"/>
    <property type="match status" value="1"/>
</dbReference>
<dbReference type="PANTHER" id="PTHR35271:SF1">
    <property type="entry name" value="ABC TRANSPORTER, SUBSTRATE-BINDING LIPOPROTEIN"/>
    <property type="match status" value="1"/>
</dbReference>
<evidence type="ECO:0000313" key="2">
    <source>
        <dbReference type="EMBL" id="PSW21390.1"/>
    </source>
</evidence>
<dbReference type="InterPro" id="IPR028082">
    <property type="entry name" value="Peripla_BP_I"/>
</dbReference>
<keyword evidence="3" id="KW-1185">Reference proteome</keyword>
<comment type="caution">
    <text evidence="2">The sequence shown here is derived from an EMBL/GenBank/DDBJ whole genome shotgun (WGS) entry which is preliminary data.</text>
</comment>
<dbReference type="Gene3D" id="3.40.50.2300">
    <property type="match status" value="2"/>
</dbReference>
<evidence type="ECO:0000256" key="1">
    <source>
        <dbReference type="SAM" id="SignalP"/>
    </source>
</evidence>
<proteinExistence type="predicted"/>
<protein>
    <submittedName>
        <fullName evidence="2">ABC transporter substrate-binding protein</fullName>
    </submittedName>
</protein>
<feature type="chain" id="PRO_5015495087" evidence="1">
    <location>
        <begin position="26"/>
        <end position="339"/>
    </location>
</feature>
<name>A0A2T3NYS5_9GAMM</name>
<dbReference type="RefSeq" id="WP_107271680.1">
    <property type="nucleotide sequence ID" value="NZ_PYMA01000002.1"/>
</dbReference>
<keyword evidence="1" id="KW-0732">Signal</keyword>
<accession>A0A2T3NYS5</accession>
<dbReference type="EMBL" id="PYMA01000002">
    <property type="protein sequence ID" value="PSW21390.1"/>
    <property type="molecule type" value="Genomic_DNA"/>
</dbReference>
<dbReference type="Proteomes" id="UP000241771">
    <property type="component" value="Unassembled WGS sequence"/>
</dbReference>
<dbReference type="AlphaFoldDB" id="A0A2T3NYS5"/>
<organism evidence="2 3">
    <name type="scientific">Photobacterium sanctipauli</name>
    <dbReference type="NCBI Taxonomy" id="1342794"/>
    <lineage>
        <taxon>Bacteria</taxon>
        <taxon>Pseudomonadati</taxon>
        <taxon>Pseudomonadota</taxon>
        <taxon>Gammaproteobacteria</taxon>
        <taxon>Vibrionales</taxon>
        <taxon>Vibrionaceae</taxon>
        <taxon>Photobacterium</taxon>
    </lineage>
</organism>
<evidence type="ECO:0000313" key="3">
    <source>
        <dbReference type="Proteomes" id="UP000241771"/>
    </source>
</evidence>
<dbReference type="CDD" id="cd06325">
    <property type="entry name" value="PBP1_ABC_unchar_transporter"/>
    <property type="match status" value="1"/>
</dbReference>
<gene>
    <name evidence="2" type="ORF">C9I98_05495</name>
</gene>